<dbReference type="EMBL" id="KZ857410">
    <property type="protein sequence ID" value="RDX48672.1"/>
    <property type="molecule type" value="Genomic_DNA"/>
</dbReference>
<organism evidence="2 3">
    <name type="scientific">Lentinus brumalis</name>
    <dbReference type="NCBI Taxonomy" id="2498619"/>
    <lineage>
        <taxon>Eukaryota</taxon>
        <taxon>Fungi</taxon>
        <taxon>Dikarya</taxon>
        <taxon>Basidiomycota</taxon>
        <taxon>Agaricomycotina</taxon>
        <taxon>Agaricomycetes</taxon>
        <taxon>Polyporales</taxon>
        <taxon>Polyporaceae</taxon>
        <taxon>Lentinus</taxon>
    </lineage>
</organism>
<evidence type="ECO:0000256" key="1">
    <source>
        <dbReference type="SAM" id="MobiDB-lite"/>
    </source>
</evidence>
<accession>A0A371D835</accession>
<protein>
    <submittedName>
        <fullName evidence="2">Uncharacterized protein</fullName>
    </submittedName>
</protein>
<gene>
    <name evidence="2" type="ORF">OH76DRAFT_647273</name>
</gene>
<feature type="region of interest" description="Disordered" evidence="1">
    <location>
        <begin position="177"/>
        <end position="222"/>
    </location>
</feature>
<feature type="compositionally biased region" description="Basic and acidic residues" evidence="1">
    <location>
        <begin position="190"/>
        <end position="199"/>
    </location>
</feature>
<sequence length="302" mass="33398">MPVRFCPSPGSYAVIRMDPVAMVEHLHDPVALSAAEAVEVKSYLVYIDRDLSLPFPGKPWYSFSISLLATTLRKSDEERGTTPEMCLPIAPNERHPLGREPLRTDPPFPFPSCYHWVSVNADVRVRARHEGFNTNDAVRLPPEERVRMRSYWNMDIADCEDARRDRQLALFAYTRPGAGDSTAEASATADAHEQRKEDSECADTEQVPDHASAGSDSSSVRSSLSADTVDGIIGLGGVFGAPSHNPELLPLVDLWLDLSGRITAEAIPDPMDFYKECYEVSKIIHGARARDPTLPHLDLSDV</sequence>
<evidence type="ECO:0000313" key="2">
    <source>
        <dbReference type="EMBL" id="RDX48672.1"/>
    </source>
</evidence>
<evidence type="ECO:0000313" key="3">
    <source>
        <dbReference type="Proteomes" id="UP000256964"/>
    </source>
</evidence>
<dbReference type="OrthoDB" id="2930792at2759"/>
<feature type="compositionally biased region" description="Low complexity" evidence="1">
    <location>
        <begin position="177"/>
        <end position="189"/>
    </location>
</feature>
<dbReference type="AlphaFoldDB" id="A0A371D835"/>
<proteinExistence type="predicted"/>
<reference evidence="2 3" key="1">
    <citation type="journal article" date="2018" name="Biotechnol. Biofuels">
        <title>Integrative visual omics of the white-rot fungus Polyporus brumalis exposes the biotechnological potential of its oxidative enzymes for delignifying raw plant biomass.</title>
        <authorList>
            <person name="Miyauchi S."/>
            <person name="Rancon A."/>
            <person name="Drula E."/>
            <person name="Hage H."/>
            <person name="Chaduli D."/>
            <person name="Favel A."/>
            <person name="Grisel S."/>
            <person name="Henrissat B."/>
            <person name="Herpoel-Gimbert I."/>
            <person name="Ruiz-Duenas F.J."/>
            <person name="Chevret D."/>
            <person name="Hainaut M."/>
            <person name="Lin J."/>
            <person name="Wang M."/>
            <person name="Pangilinan J."/>
            <person name="Lipzen A."/>
            <person name="Lesage-Meessen L."/>
            <person name="Navarro D."/>
            <person name="Riley R."/>
            <person name="Grigoriev I.V."/>
            <person name="Zhou S."/>
            <person name="Raouche S."/>
            <person name="Rosso M.N."/>
        </authorList>
    </citation>
    <scope>NUCLEOTIDE SEQUENCE [LARGE SCALE GENOMIC DNA]</scope>
    <source>
        <strain evidence="2 3">BRFM 1820</strain>
    </source>
</reference>
<keyword evidence="3" id="KW-1185">Reference proteome</keyword>
<dbReference type="STRING" id="139420.A0A371D835"/>
<name>A0A371D835_9APHY</name>
<dbReference type="Proteomes" id="UP000256964">
    <property type="component" value="Unassembled WGS sequence"/>
</dbReference>
<feature type="compositionally biased region" description="Low complexity" evidence="1">
    <location>
        <begin position="209"/>
        <end position="222"/>
    </location>
</feature>